<comment type="caution">
    <text evidence="1">The sequence shown here is derived from an EMBL/GenBank/DDBJ whole genome shotgun (WGS) entry which is preliminary data.</text>
</comment>
<dbReference type="OrthoDB" id="6267130at2"/>
<protein>
    <submittedName>
        <fullName evidence="1">Uncharacterized protein</fullName>
    </submittedName>
</protein>
<evidence type="ECO:0000313" key="1">
    <source>
        <dbReference type="EMBL" id="OEG72184.1"/>
    </source>
</evidence>
<proteinExistence type="predicted"/>
<reference evidence="1 2" key="1">
    <citation type="submission" date="2016-07" db="EMBL/GenBank/DDBJ databases">
        <title>Whole-genome of two Shewanella species isolated from a digestive organ of sea cucumber Apostichopus japonicus Selenka 1867.</title>
        <authorList>
            <person name="Hong H.-H."/>
            <person name="Choi H."/>
            <person name="Cheon S."/>
            <person name="Oh J.-S."/>
            <person name="Lee H.-G."/>
            <person name="Park C."/>
        </authorList>
    </citation>
    <scope>NUCLEOTIDE SEQUENCE [LARGE SCALE GENOMIC DNA]</scope>
    <source>
        <strain evidence="1 2">CSB03KR</strain>
    </source>
</reference>
<dbReference type="Proteomes" id="UP000095230">
    <property type="component" value="Unassembled WGS sequence"/>
</dbReference>
<name>A0A1E5INR9_SHECO</name>
<dbReference type="RefSeq" id="WP_069672082.1">
    <property type="nucleotide sequence ID" value="NZ_JBHOHD010000004.1"/>
</dbReference>
<dbReference type="AlphaFoldDB" id="A0A1E5INR9"/>
<sequence length="113" mass="12254">MQVHTGSVLPSAMHSATAISDAIAPVNHSRPVLEAEQARAQQAQRQQVSVDAEGLNQQTGIIAKQDLDAKLDAKLEYERNTQAKQGAISSYLLNEHAEQREAISQMVGIDTYA</sequence>
<organism evidence="1 2">
    <name type="scientific">Shewanella colwelliana</name>
    <name type="common">Alteromonas colwelliana</name>
    <dbReference type="NCBI Taxonomy" id="23"/>
    <lineage>
        <taxon>Bacteria</taxon>
        <taxon>Pseudomonadati</taxon>
        <taxon>Pseudomonadota</taxon>
        <taxon>Gammaproteobacteria</taxon>
        <taxon>Alteromonadales</taxon>
        <taxon>Shewanellaceae</taxon>
        <taxon>Shewanella</taxon>
    </lineage>
</organism>
<dbReference type="EMBL" id="MCBT01000048">
    <property type="protein sequence ID" value="OEG72184.1"/>
    <property type="molecule type" value="Genomic_DNA"/>
</dbReference>
<evidence type="ECO:0000313" key="2">
    <source>
        <dbReference type="Proteomes" id="UP000095230"/>
    </source>
</evidence>
<gene>
    <name evidence="1" type="ORF">BEL05_04120</name>
</gene>
<dbReference type="STRING" id="23.BEL05_04120"/>
<accession>A0A1E5INR9</accession>